<dbReference type="Proteomes" id="UP000318017">
    <property type="component" value="Chromosome"/>
</dbReference>
<evidence type="ECO:0000313" key="2">
    <source>
        <dbReference type="EMBL" id="QDV26855.1"/>
    </source>
</evidence>
<name>A0A518GE29_9BACT</name>
<dbReference type="RefSeq" id="WP_145083352.1">
    <property type="nucleotide sequence ID" value="NZ_CP036298.1"/>
</dbReference>
<organism evidence="2 3">
    <name type="scientific">Aureliella helgolandensis</name>
    <dbReference type="NCBI Taxonomy" id="2527968"/>
    <lineage>
        <taxon>Bacteria</taxon>
        <taxon>Pseudomonadati</taxon>
        <taxon>Planctomycetota</taxon>
        <taxon>Planctomycetia</taxon>
        <taxon>Pirellulales</taxon>
        <taxon>Pirellulaceae</taxon>
        <taxon>Aureliella</taxon>
    </lineage>
</organism>
<proteinExistence type="predicted"/>
<gene>
    <name evidence="2" type="ORF">Q31a_52340</name>
</gene>
<evidence type="ECO:0000313" key="3">
    <source>
        <dbReference type="Proteomes" id="UP000318017"/>
    </source>
</evidence>
<dbReference type="Pfam" id="PF02698">
    <property type="entry name" value="DUF218"/>
    <property type="match status" value="1"/>
</dbReference>
<sequence>MHSPPSSKPIPLQTPSWSSYWLRKSAYLFAAWVCLVGLPSFPIVRACLTLPLYCHNPGARGDTAYVMADGYAYLERLRAAADLYHMHRVKEIYLLNETRSHGYNFVLERSQSTSESASNYLKYLGVPPDSVHLVDADASPLMGSLNEAQAFAANTQDLTGRVVVVTSAPHTRRSLLCFQRSLPAERPVTIYSASLPEDSAELNGPIWQEYLKLLIYYCVA</sequence>
<dbReference type="OrthoDB" id="257913at2"/>
<dbReference type="EMBL" id="CP036298">
    <property type="protein sequence ID" value="QDV26855.1"/>
    <property type="molecule type" value="Genomic_DNA"/>
</dbReference>
<protein>
    <recommendedName>
        <fullName evidence="1">DUF218 domain-containing protein</fullName>
    </recommendedName>
</protein>
<dbReference type="KEGG" id="ahel:Q31a_52340"/>
<feature type="domain" description="DUF218" evidence="1">
    <location>
        <begin position="73"/>
        <end position="211"/>
    </location>
</feature>
<keyword evidence="3" id="KW-1185">Reference proteome</keyword>
<reference evidence="2 3" key="1">
    <citation type="submission" date="2019-02" db="EMBL/GenBank/DDBJ databases">
        <title>Deep-cultivation of Planctomycetes and their phenomic and genomic characterization uncovers novel biology.</title>
        <authorList>
            <person name="Wiegand S."/>
            <person name="Jogler M."/>
            <person name="Boedeker C."/>
            <person name="Pinto D."/>
            <person name="Vollmers J."/>
            <person name="Rivas-Marin E."/>
            <person name="Kohn T."/>
            <person name="Peeters S.H."/>
            <person name="Heuer A."/>
            <person name="Rast P."/>
            <person name="Oberbeckmann S."/>
            <person name="Bunk B."/>
            <person name="Jeske O."/>
            <person name="Meyerdierks A."/>
            <person name="Storesund J.E."/>
            <person name="Kallscheuer N."/>
            <person name="Luecker S."/>
            <person name="Lage O.M."/>
            <person name="Pohl T."/>
            <person name="Merkel B.J."/>
            <person name="Hornburger P."/>
            <person name="Mueller R.-W."/>
            <person name="Bruemmer F."/>
            <person name="Labrenz M."/>
            <person name="Spormann A.M."/>
            <person name="Op den Camp H."/>
            <person name="Overmann J."/>
            <person name="Amann R."/>
            <person name="Jetten M.S.M."/>
            <person name="Mascher T."/>
            <person name="Medema M.H."/>
            <person name="Devos D.P."/>
            <person name="Kaster A.-K."/>
            <person name="Ovreas L."/>
            <person name="Rohde M."/>
            <person name="Galperin M.Y."/>
            <person name="Jogler C."/>
        </authorList>
    </citation>
    <scope>NUCLEOTIDE SEQUENCE [LARGE SCALE GENOMIC DNA]</scope>
    <source>
        <strain evidence="2 3">Q31a</strain>
    </source>
</reference>
<dbReference type="InterPro" id="IPR003848">
    <property type="entry name" value="DUF218"/>
</dbReference>
<dbReference type="AlphaFoldDB" id="A0A518GE29"/>
<accession>A0A518GE29</accession>
<evidence type="ECO:0000259" key="1">
    <source>
        <dbReference type="Pfam" id="PF02698"/>
    </source>
</evidence>